<dbReference type="SUPFAM" id="SSF53335">
    <property type="entry name" value="S-adenosyl-L-methionine-dependent methyltransferases"/>
    <property type="match status" value="1"/>
</dbReference>
<dbReference type="Proteomes" id="UP001205105">
    <property type="component" value="Unassembled WGS sequence"/>
</dbReference>
<evidence type="ECO:0000259" key="1">
    <source>
        <dbReference type="Pfam" id="PF05050"/>
    </source>
</evidence>
<dbReference type="Gene3D" id="3.40.50.150">
    <property type="entry name" value="Vaccinia Virus protein VP39"/>
    <property type="match status" value="1"/>
</dbReference>
<proteinExistence type="predicted"/>
<keyword evidence="3" id="KW-1185">Reference proteome</keyword>
<organism evidence="2 3">
    <name type="scientific">Chlorella ohadii</name>
    <dbReference type="NCBI Taxonomy" id="2649997"/>
    <lineage>
        <taxon>Eukaryota</taxon>
        <taxon>Viridiplantae</taxon>
        <taxon>Chlorophyta</taxon>
        <taxon>core chlorophytes</taxon>
        <taxon>Trebouxiophyceae</taxon>
        <taxon>Chlorellales</taxon>
        <taxon>Chlorellaceae</taxon>
        <taxon>Chlorella clade</taxon>
        <taxon>Chlorella</taxon>
    </lineage>
</organism>
<sequence length="166" mass="18324">MSDKPRKCQMYADKKDVGDGVLVCEGAVFEAHQHDVNYALVGEFELATLDSVFSSAMEVLAGRVEVIKIDVEGFEPQIFAGGRAFMSRVRPRYIMAEVNNYNGAASPETVQSILHMYNDLGYAVHTSKFNGPNLLPKDYSSLAKSMFGPGTVINIYMDRLQPCSQS</sequence>
<dbReference type="InterPro" id="IPR006342">
    <property type="entry name" value="FkbM_mtfrase"/>
</dbReference>
<feature type="domain" description="Methyltransferase FkbM" evidence="1">
    <location>
        <begin position="60"/>
        <end position="122"/>
    </location>
</feature>
<reference evidence="2" key="1">
    <citation type="submission" date="2020-11" db="EMBL/GenBank/DDBJ databases">
        <title>Chlorella ohadii genome sequencing and assembly.</title>
        <authorList>
            <person name="Murik O."/>
            <person name="Treves H."/>
            <person name="Kedem I."/>
            <person name="Shotland Y."/>
            <person name="Kaplan A."/>
        </authorList>
    </citation>
    <scope>NUCLEOTIDE SEQUENCE</scope>
    <source>
        <strain evidence="2">1</strain>
    </source>
</reference>
<dbReference type="EMBL" id="JADXDR010000008">
    <property type="protein sequence ID" value="KAI7846164.1"/>
    <property type="molecule type" value="Genomic_DNA"/>
</dbReference>
<dbReference type="AlphaFoldDB" id="A0AAD5E350"/>
<dbReference type="InterPro" id="IPR029063">
    <property type="entry name" value="SAM-dependent_MTases_sf"/>
</dbReference>
<dbReference type="Pfam" id="PF05050">
    <property type="entry name" value="Methyltransf_21"/>
    <property type="match status" value="1"/>
</dbReference>
<gene>
    <name evidence="2" type="ORF">COHA_000334</name>
</gene>
<evidence type="ECO:0000313" key="3">
    <source>
        <dbReference type="Proteomes" id="UP001205105"/>
    </source>
</evidence>
<protein>
    <recommendedName>
        <fullName evidence="1">Methyltransferase FkbM domain-containing protein</fullName>
    </recommendedName>
</protein>
<comment type="caution">
    <text evidence="2">The sequence shown here is derived from an EMBL/GenBank/DDBJ whole genome shotgun (WGS) entry which is preliminary data.</text>
</comment>
<accession>A0AAD5E350</accession>
<evidence type="ECO:0000313" key="2">
    <source>
        <dbReference type="EMBL" id="KAI7846164.1"/>
    </source>
</evidence>
<name>A0AAD5E350_9CHLO</name>